<dbReference type="RefSeq" id="WP_100511784.1">
    <property type="nucleotide sequence ID" value="NZ_PEBI01000006.1"/>
</dbReference>
<dbReference type="AlphaFoldDB" id="A0A2M9H6A6"/>
<comment type="caution">
    <text evidence="1">The sequence shown here is derived from an EMBL/GenBank/DDBJ whole genome shotgun (WGS) entry which is preliminary data.</text>
</comment>
<name>A0A2M9H6A6_9BIFI</name>
<keyword evidence="2" id="KW-1185">Reference proteome</keyword>
<gene>
    <name evidence="1" type="ORF">CS006_10480</name>
</gene>
<accession>A0A2M9H6A6</accession>
<dbReference type="OrthoDB" id="9879235at2"/>
<sequence length="99" mass="11000">MSEPRIIVTFTCKDTQDTTITEAARRLEQAGWQHVQVEMLAADHRGDTSRQQTLATALAVTLDRMNLSLAPCLYGDEDSTAEDIQRIAAEIIETVEILP</sequence>
<dbReference type="Proteomes" id="UP000229095">
    <property type="component" value="Unassembled WGS sequence"/>
</dbReference>
<dbReference type="EMBL" id="PEBI01000006">
    <property type="protein sequence ID" value="PJM72353.1"/>
    <property type="molecule type" value="Genomic_DNA"/>
</dbReference>
<evidence type="ECO:0000313" key="2">
    <source>
        <dbReference type="Proteomes" id="UP000229095"/>
    </source>
</evidence>
<reference evidence="1 2" key="1">
    <citation type="submission" date="2017-10" db="EMBL/GenBank/DDBJ databases">
        <title>Draft genome sequences of strains TRE 1, TRE 9, TRE H and TRI 7, isolated from tamarins, belonging to four potential novel Bifidobacterium species.</title>
        <authorList>
            <person name="Mattarelli P."/>
            <person name="Modesto M."/>
            <person name="Puglisi E."/>
            <person name="Morelli L."/>
            <person name="Spezio C."/>
            <person name="Bonetti A."/>
            <person name="Sandri C."/>
        </authorList>
    </citation>
    <scope>NUCLEOTIDE SEQUENCE [LARGE SCALE GENOMIC DNA]</scope>
    <source>
        <strain evidence="2">TRE1</strain>
    </source>
</reference>
<organism evidence="1 2">
    <name type="scientific">Bifidobacterium primatium</name>
    <dbReference type="NCBI Taxonomy" id="2045438"/>
    <lineage>
        <taxon>Bacteria</taxon>
        <taxon>Bacillati</taxon>
        <taxon>Actinomycetota</taxon>
        <taxon>Actinomycetes</taxon>
        <taxon>Bifidobacteriales</taxon>
        <taxon>Bifidobacteriaceae</taxon>
        <taxon>Bifidobacterium</taxon>
    </lineage>
</organism>
<evidence type="ECO:0000313" key="1">
    <source>
        <dbReference type="EMBL" id="PJM72353.1"/>
    </source>
</evidence>
<proteinExistence type="predicted"/>
<protein>
    <submittedName>
        <fullName evidence="1">Uncharacterized protein</fullName>
    </submittedName>
</protein>